<evidence type="ECO:0000313" key="1">
    <source>
        <dbReference type="EMBL" id="CDH58081.1"/>
    </source>
</evidence>
<organism evidence="1 2">
    <name type="scientific">Lichtheimia corymbifera JMRC:FSU:9682</name>
    <dbReference type="NCBI Taxonomy" id="1263082"/>
    <lineage>
        <taxon>Eukaryota</taxon>
        <taxon>Fungi</taxon>
        <taxon>Fungi incertae sedis</taxon>
        <taxon>Mucoromycota</taxon>
        <taxon>Mucoromycotina</taxon>
        <taxon>Mucoromycetes</taxon>
        <taxon>Mucorales</taxon>
        <taxon>Lichtheimiaceae</taxon>
        <taxon>Lichtheimia</taxon>
    </lineage>
</organism>
<sequence>MNLSDSVPDLLSFHFFHSQPLPFPSPILNCYPIQLQLQPANNRPASTHHVNPTTALILLSLTGWRVPWRVHPTTTPVFLDTPPSFVQSSTTIKRNSIHSSSYYLAMSLLHCLSNGVHSLATLQHTLLHSSLSRLNAAAVAIINVFYSIVSSYLQQFVLIHMGSNGWGAISTIDSTAIQAFCTW</sequence>
<dbReference type="Proteomes" id="UP000027586">
    <property type="component" value="Unassembled WGS sequence"/>
</dbReference>
<gene>
    <name evidence="1" type="ORF">LCOR_08960.1</name>
</gene>
<keyword evidence="2" id="KW-1185">Reference proteome</keyword>
<evidence type="ECO:0000313" key="2">
    <source>
        <dbReference type="Proteomes" id="UP000027586"/>
    </source>
</evidence>
<dbReference type="EMBL" id="CBTN010000052">
    <property type="protein sequence ID" value="CDH58081.1"/>
    <property type="molecule type" value="Genomic_DNA"/>
</dbReference>
<reference evidence="1" key="1">
    <citation type="submission" date="2013-08" db="EMBL/GenBank/DDBJ databases">
        <title>Gene expansion shapes genome architecture in the human pathogen Lichtheimia corymbifera: an evolutionary genomics analysis in the ancient terrestrial Mucorales (Mucoromycotina).</title>
        <authorList>
            <person name="Schwartze V.U."/>
            <person name="Winter S."/>
            <person name="Shelest E."/>
            <person name="Marcet-Houben M."/>
            <person name="Horn F."/>
            <person name="Wehner S."/>
            <person name="Hoffmann K."/>
            <person name="Riege K."/>
            <person name="Sammeth M."/>
            <person name="Nowrousian M."/>
            <person name="Valiante V."/>
            <person name="Linde J."/>
            <person name="Jacobsen I.D."/>
            <person name="Marz M."/>
            <person name="Brakhage A.A."/>
            <person name="Gabaldon T."/>
            <person name="Bocker S."/>
            <person name="Voigt K."/>
        </authorList>
    </citation>
    <scope>NUCLEOTIDE SEQUENCE [LARGE SCALE GENOMIC DNA]</scope>
    <source>
        <strain evidence="1">FSU 9682</strain>
    </source>
</reference>
<comment type="caution">
    <text evidence="1">The sequence shown here is derived from an EMBL/GenBank/DDBJ whole genome shotgun (WGS) entry which is preliminary data.</text>
</comment>
<name>A0A068SA09_9FUNG</name>
<proteinExistence type="predicted"/>
<accession>A0A068SA09</accession>
<protein>
    <submittedName>
        <fullName evidence="1">Uncharacterized protein</fullName>
    </submittedName>
</protein>
<dbReference type="AlphaFoldDB" id="A0A068SA09"/>
<dbReference type="VEuPathDB" id="FungiDB:LCOR_08960.1"/>